<keyword evidence="2" id="KW-1185">Reference proteome</keyword>
<sequence length="56" mass="6327">MVFSEVGEVYSRKLASFVEKRLKSERTASVSMPFVTTVEKETYLLNICATSDSDMD</sequence>
<proteinExistence type="predicted"/>
<name>A0A453IAU0_AEGTS</name>
<reference evidence="1" key="4">
    <citation type="submission" date="2019-03" db="UniProtKB">
        <authorList>
            <consortium name="EnsemblPlants"/>
        </authorList>
    </citation>
    <scope>IDENTIFICATION</scope>
</reference>
<accession>A0A453IAU0</accession>
<evidence type="ECO:0000313" key="1">
    <source>
        <dbReference type="EnsemblPlants" id="AET4Gv20503200.4"/>
    </source>
</evidence>
<reference evidence="2" key="2">
    <citation type="journal article" date="2017" name="Nat. Plants">
        <title>The Aegilops tauschii genome reveals multiple impacts of transposons.</title>
        <authorList>
            <person name="Zhao G."/>
            <person name="Zou C."/>
            <person name="Li K."/>
            <person name="Wang K."/>
            <person name="Li T."/>
            <person name="Gao L."/>
            <person name="Zhang X."/>
            <person name="Wang H."/>
            <person name="Yang Z."/>
            <person name="Liu X."/>
            <person name="Jiang W."/>
            <person name="Mao L."/>
            <person name="Kong X."/>
            <person name="Jiao Y."/>
            <person name="Jia J."/>
        </authorList>
    </citation>
    <scope>NUCLEOTIDE SEQUENCE [LARGE SCALE GENOMIC DNA]</scope>
    <source>
        <strain evidence="2">cv. AL8/78</strain>
    </source>
</reference>
<dbReference type="Proteomes" id="UP000015105">
    <property type="component" value="Chromosome 4D"/>
</dbReference>
<dbReference type="Gramene" id="AET4Gv20503200.4">
    <property type="protein sequence ID" value="AET4Gv20503200.4"/>
    <property type="gene ID" value="AET4Gv20503200"/>
</dbReference>
<evidence type="ECO:0000313" key="2">
    <source>
        <dbReference type="Proteomes" id="UP000015105"/>
    </source>
</evidence>
<reference evidence="1" key="5">
    <citation type="journal article" date="2021" name="G3 (Bethesda)">
        <title>Aegilops tauschii genome assembly Aet v5.0 features greater sequence contiguity and improved annotation.</title>
        <authorList>
            <person name="Wang L."/>
            <person name="Zhu T."/>
            <person name="Rodriguez J.C."/>
            <person name="Deal K.R."/>
            <person name="Dubcovsky J."/>
            <person name="McGuire P.E."/>
            <person name="Lux T."/>
            <person name="Spannagl M."/>
            <person name="Mayer K.F.X."/>
            <person name="Baldrich P."/>
            <person name="Meyers B.C."/>
            <person name="Huo N."/>
            <person name="Gu Y.Q."/>
            <person name="Zhou H."/>
            <person name="Devos K.M."/>
            <person name="Bennetzen J.L."/>
            <person name="Unver T."/>
            <person name="Budak H."/>
            <person name="Gulick P.J."/>
            <person name="Galiba G."/>
            <person name="Kalapos B."/>
            <person name="Nelson D.R."/>
            <person name="Li P."/>
            <person name="You F.M."/>
            <person name="Luo M.C."/>
            <person name="Dvorak J."/>
        </authorList>
    </citation>
    <scope>NUCLEOTIDE SEQUENCE [LARGE SCALE GENOMIC DNA]</scope>
    <source>
        <strain evidence="1">cv. AL8/78</strain>
    </source>
</reference>
<dbReference type="AlphaFoldDB" id="A0A453IAU0"/>
<reference evidence="2" key="1">
    <citation type="journal article" date="2014" name="Science">
        <title>Ancient hybridizations among the ancestral genomes of bread wheat.</title>
        <authorList>
            <consortium name="International Wheat Genome Sequencing Consortium,"/>
            <person name="Marcussen T."/>
            <person name="Sandve S.R."/>
            <person name="Heier L."/>
            <person name="Spannagl M."/>
            <person name="Pfeifer M."/>
            <person name="Jakobsen K.S."/>
            <person name="Wulff B.B."/>
            <person name="Steuernagel B."/>
            <person name="Mayer K.F."/>
            <person name="Olsen O.A."/>
        </authorList>
    </citation>
    <scope>NUCLEOTIDE SEQUENCE [LARGE SCALE GENOMIC DNA]</scope>
    <source>
        <strain evidence="2">cv. AL8/78</strain>
    </source>
</reference>
<organism evidence="1 2">
    <name type="scientific">Aegilops tauschii subsp. strangulata</name>
    <name type="common">Goatgrass</name>
    <dbReference type="NCBI Taxonomy" id="200361"/>
    <lineage>
        <taxon>Eukaryota</taxon>
        <taxon>Viridiplantae</taxon>
        <taxon>Streptophyta</taxon>
        <taxon>Embryophyta</taxon>
        <taxon>Tracheophyta</taxon>
        <taxon>Spermatophyta</taxon>
        <taxon>Magnoliopsida</taxon>
        <taxon>Liliopsida</taxon>
        <taxon>Poales</taxon>
        <taxon>Poaceae</taxon>
        <taxon>BOP clade</taxon>
        <taxon>Pooideae</taxon>
        <taxon>Triticodae</taxon>
        <taxon>Triticeae</taxon>
        <taxon>Triticinae</taxon>
        <taxon>Aegilops</taxon>
    </lineage>
</organism>
<reference evidence="1" key="3">
    <citation type="journal article" date="2017" name="Nature">
        <title>Genome sequence of the progenitor of the wheat D genome Aegilops tauschii.</title>
        <authorList>
            <person name="Luo M.C."/>
            <person name="Gu Y.Q."/>
            <person name="Puiu D."/>
            <person name="Wang H."/>
            <person name="Twardziok S.O."/>
            <person name="Deal K.R."/>
            <person name="Huo N."/>
            <person name="Zhu T."/>
            <person name="Wang L."/>
            <person name="Wang Y."/>
            <person name="McGuire P.E."/>
            <person name="Liu S."/>
            <person name="Long H."/>
            <person name="Ramasamy R.K."/>
            <person name="Rodriguez J.C."/>
            <person name="Van S.L."/>
            <person name="Yuan L."/>
            <person name="Wang Z."/>
            <person name="Xia Z."/>
            <person name="Xiao L."/>
            <person name="Anderson O.D."/>
            <person name="Ouyang S."/>
            <person name="Liang Y."/>
            <person name="Zimin A.V."/>
            <person name="Pertea G."/>
            <person name="Qi P."/>
            <person name="Bennetzen J.L."/>
            <person name="Dai X."/>
            <person name="Dawson M.W."/>
            <person name="Muller H.G."/>
            <person name="Kugler K."/>
            <person name="Rivarola-Duarte L."/>
            <person name="Spannagl M."/>
            <person name="Mayer K.F.X."/>
            <person name="Lu F.H."/>
            <person name="Bevan M.W."/>
            <person name="Leroy P."/>
            <person name="Li P."/>
            <person name="You F.M."/>
            <person name="Sun Q."/>
            <person name="Liu Z."/>
            <person name="Lyons E."/>
            <person name="Wicker T."/>
            <person name="Salzberg S.L."/>
            <person name="Devos K.M."/>
            <person name="Dvorak J."/>
        </authorList>
    </citation>
    <scope>NUCLEOTIDE SEQUENCE [LARGE SCALE GENOMIC DNA]</scope>
    <source>
        <strain evidence="1">cv. AL8/78</strain>
    </source>
</reference>
<protein>
    <submittedName>
        <fullName evidence="1">Uncharacterized protein</fullName>
    </submittedName>
</protein>
<dbReference type="EnsemblPlants" id="AET4Gv20503200.4">
    <property type="protein sequence ID" value="AET4Gv20503200.4"/>
    <property type="gene ID" value="AET4Gv20503200"/>
</dbReference>